<evidence type="ECO:0000313" key="2">
    <source>
        <dbReference type="EMBL" id="KAG5392643.1"/>
    </source>
</evidence>
<protein>
    <submittedName>
        <fullName evidence="2">Uncharacterized protein</fullName>
    </submittedName>
</protein>
<gene>
    <name evidence="2" type="primary">A06g502180.1_BraROA</name>
    <name evidence="2" type="ORF">IGI04_022606</name>
</gene>
<feature type="compositionally biased region" description="Low complexity" evidence="1">
    <location>
        <begin position="43"/>
        <end position="59"/>
    </location>
</feature>
<feature type="compositionally biased region" description="Basic and acidic residues" evidence="1">
    <location>
        <begin position="64"/>
        <end position="81"/>
    </location>
</feature>
<sequence length="109" mass="12364">EPPPEFDDLKSSPDHPKNLTTGNNRELNHDTEKPPPTIVLESLTKLKPPNTKNKNVTPLKHSRVKDVMRSRKPDAHHRQGRESTGGRSWTTIEGADATPESKPEHHRRE</sequence>
<reference evidence="2 3" key="1">
    <citation type="submission" date="2021-03" db="EMBL/GenBank/DDBJ databases">
        <authorList>
            <person name="King G.J."/>
            <person name="Bancroft I."/>
            <person name="Baten A."/>
            <person name="Bloomfield J."/>
            <person name="Borpatragohain P."/>
            <person name="He Z."/>
            <person name="Irish N."/>
            <person name="Irwin J."/>
            <person name="Liu K."/>
            <person name="Mauleon R.P."/>
            <person name="Moore J."/>
            <person name="Morris R."/>
            <person name="Ostergaard L."/>
            <person name="Wang B."/>
            <person name="Wells R."/>
        </authorList>
    </citation>
    <scope>NUCLEOTIDE SEQUENCE [LARGE SCALE GENOMIC DNA]</scope>
    <source>
        <strain evidence="2">R-o-18</strain>
        <tissue evidence="2">Leaf</tissue>
    </source>
</reference>
<keyword evidence="3" id="KW-1185">Reference proteome</keyword>
<feature type="region of interest" description="Disordered" evidence="1">
    <location>
        <begin position="1"/>
        <end position="109"/>
    </location>
</feature>
<name>A0ABQ7M1E2_BRACM</name>
<dbReference type="EMBL" id="JADBGQ010000006">
    <property type="protein sequence ID" value="KAG5392643.1"/>
    <property type="molecule type" value="Genomic_DNA"/>
</dbReference>
<evidence type="ECO:0000313" key="3">
    <source>
        <dbReference type="Proteomes" id="UP000823674"/>
    </source>
</evidence>
<comment type="caution">
    <text evidence="2">The sequence shown here is derived from an EMBL/GenBank/DDBJ whole genome shotgun (WGS) entry which is preliminary data.</text>
</comment>
<accession>A0ABQ7M1E2</accession>
<dbReference type="Proteomes" id="UP000823674">
    <property type="component" value="Chromosome A06"/>
</dbReference>
<organism evidence="2 3">
    <name type="scientific">Brassica rapa subsp. trilocularis</name>
    <dbReference type="NCBI Taxonomy" id="1813537"/>
    <lineage>
        <taxon>Eukaryota</taxon>
        <taxon>Viridiplantae</taxon>
        <taxon>Streptophyta</taxon>
        <taxon>Embryophyta</taxon>
        <taxon>Tracheophyta</taxon>
        <taxon>Spermatophyta</taxon>
        <taxon>Magnoliopsida</taxon>
        <taxon>eudicotyledons</taxon>
        <taxon>Gunneridae</taxon>
        <taxon>Pentapetalae</taxon>
        <taxon>rosids</taxon>
        <taxon>malvids</taxon>
        <taxon>Brassicales</taxon>
        <taxon>Brassicaceae</taxon>
        <taxon>Brassiceae</taxon>
        <taxon>Brassica</taxon>
    </lineage>
</organism>
<feature type="compositionally biased region" description="Basic and acidic residues" evidence="1">
    <location>
        <begin position="7"/>
        <end position="17"/>
    </location>
</feature>
<proteinExistence type="predicted"/>
<evidence type="ECO:0000256" key="1">
    <source>
        <dbReference type="SAM" id="MobiDB-lite"/>
    </source>
</evidence>
<feature type="non-terminal residue" evidence="2">
    <location>
        <position position="1"/>
    </location>
</feature>